<dbReference type="SMART" id="SM00345">
    <property type="entry name" value="HTH_GNTR"/>
    <property type="match status" value="1"/>
</dbReference>
<dbReference type="GO" id="GO:0030170">
    <property type="term" value="F:pyridoxal phosphate binding"/>
    <property type="evidence" value="ECO:0007669"/>
    <property type="project" value="InterPro"/>
</dbReference>
<dbReference type="Pfam" id="PF00155">
    <property type="entry name" value="Aminotran_1_2"/>
    <property type="match status" value="1"/>
</dbReference>
<evidence type="ECO:0000256" key="1">
    <source>
        <dbReference type="ARBA" id="ARBA00005384"/>
    </source>
</evidence>
<evidence type="ECO:0000256" key="3">
    <source>
        <dbReference type="ARBA" id="ARBA00023015"/>
    </source>
</evidence>
<dbReference type="SUPFAM" id="SSF53383">
    <property type="entry name" value="PLP-dependent transferases"/>
    <property type="match status" value="1"/>
</dbReference>
<dbReference type="CDD" id="cd00609">
    <property type="entry name" value="AAT_like"/>
    <property type="match status" value="1"/>
</dbReference>
<keyword evidence="5" id="KW-0804">Transcription</keyword>
<dbReference type="CDD" id="cd07377">
    <property type="entry name" value="WHTH_GntR"/>
    <property type="match status" value="1"/>
</dbReference>
<dbReference type="GO" id="GO:0016740">
    <property type="term" value="F:transferase activity"/>
    <property type="evidence" value="ECO:0007669"/>
    <property type="project" value="UniProtKB-KW"/>
</dbReference>
<dbReference type="Proteomes" id="UP000006859">
    <property type="component" value="Chromosome"/>
</dbReference>
<feature type="domain" description="HTH gntR-type" evidence="6">
    <location>
        <begin position="31"/>
        <end position="99"/>
    </location>
</feature>
<evidence type="ECO:0000256" key="4">
    <source>
        <dbReference type="ARBA" id="ARBA00023125"/>
    </source>
</evidence>
<protein>
    <submittedName>
        <fullName evidence="7">Transcriptional regulator, GntR family</fullName>
        <ecNumber evidence="7">2.-.-.-</ecNumber>
    </submittedName>
</protein>
<dbReference type="InterPro" id="IPR015424">
    <property type="entry name" value="PyrdxlP-dep_Trfase"/>
</dbReference>
<dbReference type="AlphaFoldDB" id="E0SHM9"/>
<accession>E0SHM9</accession>
<evidence type="ECO:0000313" key="7">
    <source>
        <dbReference type="EMBL" id="ADM97794.1"/>
    </source>
</evidence>
<dbReference type="InterPro" id="IPR004839">
    <property type="entry name" value="Aminotransferase_I/II_large"/>
</dbReference>
<proteinExistence type="inferred from homology"/>
<keyword evidence="7" id="KW-0808">Transferase</keyword>
<dbReference type="SUPFAM" id="SSF46785">
    <property type="entry name" value="Winged helix' DNA-binding domain"/>
    <property type="match status" value="1"/>
</dbReference>
<keyword evidence="3" id="KW-0805">Transcription regulation</keyword>
<gene>
    <name evidence="7" type="ordered locus">Dda3937_04316</name>
</gene>
<dbReference type="Gene3D" id="1.10.10.10">
    <property type="entry name" value="Winged helix-like DNA-binding domain superfamily/Winged helix DNA-binding domain"/>
    <property type="match status" value="1"/>
</dbReference>
<dbReference type="eggNOG" id="COG1167">
    <property type="taxonomic scope" value="Bacteria"/>
</dbReference>
<dbReference type="InterPro" id="IPR051446">
    <property type="entry name" value="HTH_trans_reg/aminotransferase"/>
</dbReference>
<dbReference type="InterPro" id="IPR036388">
    <property type="entry name" value="WH-like_DNA-bd_sf"/>
</dbReference>
<keyword evidence="4" id="KW-0238">DNA-binding</keyword>
<dbReference type="PANTHER" id="PTHR46577:SF1">
    <property type="entry name" value="HTH-TYPE TRANSCRIPTIONAL REGULATORY PROTEIN GABR"/>
    <property type="match status" value="1"/>
</dbReference>
<dbReference type="Gene3D" id="3.40.640.10">
    <property type="entry name" value="Type I PLP-dependent aspartate aminotransferase-like (Major domain)"/>
    <property type="match status" value="1"/>
</dbReference>
<evidence type="ECO:0000256" key="5">
    <source>
        <dbReference type="ARBA" id="ARBA00023163"/>
    </source>
</evidence>
<comment type="similarity">
    <text evidence="1">In the C-terminal section; belongs to the class-I pyridoxal-phosphate-dependent aminotransferase family.</text>
</comment>
<dbReference type="STRING" id="198628.Dda3937_04316"/>
<dbReference type="EC" id="2.-.-.-" evidence="7"/>
<sequence>MRSQIKRNALMPRSRCLTELPALGALDRAAGSVGRQLALALRQAIQRGELKAGERIPSTRTLARSLGLARATVADVFDQLAAEGYLDARSGSGTWVSSAFGLMAPVSMTALSAAPPAPVSLPSSALRYAAIARALSPLPAVPFSVAVPEGEAAPDDRWRRLGNRVRAGQAAALAGYSDPRGLFSLRAAIATYLRQSRAAIAEPDNIILTEGTQQGLYLAARVLLSPGDSAWAEDPACAGLTAVLTECGVQTRRIPVDTQGMDVEQATRRYADARAAFVTPSHQYPLGMPLSMGRRLALLEWARQHDSWIVEDDYDSELRYVGHPFPAMQGLDPGRVVYLGTFSKVMAPSLRLGYMVVPAALTEAFAGARALMGRASPLADQHVLTAYMQEGYFEAHIRRIRTVYAERRHVLIEALQRETPWLQLEPGDQGMHLVAWLPDGVADVAVERAAHAAGLALRALSPMYAGPTRRSGLMLGFGGFPPEALRRAVRQLRTVLTPFMTSL</sequence>
<dbReference type="PANTHER" id="PTHR46577">
    <property type="entry name" value="HTH-TYPE TRANSCRIPTIONAL REGULATORY PROTEIN GABR"/>
    <property type="match status" value="1"/>
</dbReference>
<dbReference type="GO" id="GO:0003677">
    <property type="term" value="F:DNA binding"/>
    <property type="evidence" value="ECO:0007669"/>
    <property type="project" value="UniProtKB-KW"/>
</dbReference>
<dbReference type="InterPro" id="IPR015421">
    <property type="entry name" value="PyrdxlP-dep_Trfase_major"/>
</dbReference>
<dbReference type="KEGG" id="ddd:Dda3937_04316"/>
<name>E0SHM9_DICD3</name>
<dbReference type="InterPro" id="IPR000524">
    <property type="entry name" value="Tscrpt_reg_HTH_GntR"/>
</dbReference>
<reference evidence="7 8" key="1">
    <citation type="journal article" date="2011" name="J. Bacteriol.">
        <title>Genome sequence of the plant-pathogenic bacterium Dickeya dadantii 3937.</title>
        <authorList>
            <person name="Glasner J.D."/>
            <person name="Yang C.H."/>
            <person name="Reverchon S."/>
            <person name="Hugouvieux-Cotte-Pattat N."/>
            <person name="Condemine G."/>
            <person name="Bohin J.P."/>
            <person name="Van Gijsegem F."/>
            <person name="Yang S."/>
            <person name="Franza T."/>
            <person name="Expert D."/>
            <person name="Plunkett G. III"/>
            <person name="San Francisco M.J."/>
            <person name="Charkowski A.O."/>
            <person name="Py B."/>
            <person name="Bell K."/>
            <person name="Rauscher L."/>
            <person name="Rodriguez-Palenzuela P."/>
            <person name="Toussaint A."/>
            <person name="Holeva M.C."/>
            <person name="He S.Y."/>
            <person name="Douet V."/>
            <person name="Boccara M."/>
            <person name="Blanco C."/>
            <person name="Toth I."/>
            <person name="Anderson B.D."/>
            <person name="Biehl B.S."/>
            <person name="Mau B."/>
            <person name="Flynn S.M."/>
            <person name="Barras F."/>
            <person name="Lindeberg M."/>
            <person name="Birch P.R."/>
            <person name="Tsuyumu S."/>
            <person name="Shi X."/>
            <person name="Hibbing M."/>
            <person name="Yap M.N."/>
            <person name="Carpentier M."/>
            <person name="Dassa E."/>
            <person name="Umehara M."/>
            <person name="Kim J.F."/>
            <person name="Rusch M."/>
            <person name="Soni P."/>
            <person name="Mayhew G.F."/>
            <person name="Fouts D.E."/>
            <person name="Gill S.R."/>
            <person name="Blattner F.R."/>
            <person name="Keen N.T."/>
            <person name="Perna N.T."/>
        </authorList>
    </citation>
    <scope>NUCLEOTIDE SEQUENCE [LARGE SCALE GENOMIC DNA]</scope>
    <source>
        <strain evidence="7 8">3937</strain>
    </source>
</reference>
<dbReference type="PRINTS" id="PR00035">
    <property type="entry name" value="HTHGNTR"/>
</dbReference>
<evidence type="ECO:0000259" key="6">
    <source>
        <dbReference type="PROSITE" id="PS50949"/>
    </source>
</evidence>
<evidence type="ECO:0000313" key="8">
    <source>
        <dbReference type="Proteomes" id="UP000006859"/>
    </source>
</evidence>
<organism evidence="7 8">
    <name type="scientific">Dickeya dadantii (strain 3937)</name>
    <name type="common">Erwinia chrysanthemi (strain 3937)</name>
    <dbReference type="NCBI Taxonomy" id="198628"/>
    <lineage>
        <taxon>Bacteria</taxon>
        <taxon>Pseudomonadati</taxon>
        <taxon>Pseudomonadota</taxon>
        <taxon>Gammaproteobacteria</taxon>
        <taxon>Enterobacterales</taxon>
        <taxon>Pectobacteriaceae</taxon>
        <taxon>Dickeya</taxon>
    </lineage>
</organism>
<keyword evidence="8" id="KW-1185">Reference proteome</keyword>
<dbReference type="GO" id="GO:0003700">
    <property type="term" value="F:DNA-binding transcription factor activity"/>
    <property type="evidence" value="ECO:0007669"/>
    <property type="project" value="InterPro"/>
</dbReference>
<evidence type="ECO:0000256" key="2">
    <source>
        <dbReference type="ARBA" id="ARBA00022898"/>
    </source>
</evidence>
<keyword evidence="2" id="KW-0663">Pyridoxal phosphate</keyword>
<dbReference type="InterPro" id="IPR036390">
    <property type="entry name" value="WH_DNA-bd_sf"/>
</dbReference>
<dbReference type="HOGENOM" id="CLU_017584_0_1_6"/>
<dbReference type="Pfam" id="PF00392">
    <property type="entry name" value="GntR"/>
    <property type="match status" value="1"/>
</dbReference>
<dbReference type="EMBL" id="CP002038">
    <property type="protein sequence ID" value="ADM97794.1"/>
    <property type="molecule type" value="Genomic_DNA"/>
</dbReference>
<dbReference type="PROSITE" id="PS50949">
    <property type="entry name" value="HTH_GNTR"/>
    <property type="match status" value="1"/>
</dbReference>